<dbReference type="EMBL" id="JAUZEE010000014">
    <property type="protein sequence ID" value="MDP4302716.1"/>
    <property type="molecule type" value="Genomic_DNA"/>
</dbReference>
<sequence length="350" mass="37282">MSTIRDVAKLAGVGVATASRALSGNGSVAEDTIARVRSAAERLDYRPSSIARALSLRRSGAIGVYVPSFDGAFYSSILSSVDEVLRAAGRHMIAANGCGHGSMRQEALDGIDFLLDRDCDGLLIASHSLTDDDIAGLLQRRPGTVIVNRTVPGHEDRCFSVDHELAGVLAARALMQQGHREIATIAGPDDAPDNAARMRGFYAELARHDILVRPEHQCGGTFHFSTGDQATRRLMPAIRGEVTGASRVTALFVANDLMAMAAISSLTLAGLRVPDDVSVLGYDDSAFARYTSPPLTTVRVPITVVSADGCRLLLNECYDARLPVQRGHLAEVIWRGTVAAGPHAPLAFDR</sequence>
<dbReference type="PROSITE" id="PS00356">
    <property type="entry name" value="HTH_LACI_1"/>
    <property type="match status" value="1"/>
</dbReference>
<dbReference type="InterPro" id="IPR046335">
    <property type="entry name" value="LacI/GalR-like_sensor"/>
</dbReference>
<dbReference type="Gene3D" id="1.10.260.40">
    <property type="entry name" value="lambda repressor-like DNA-binding domains"/>
    <property type="match status" value="1"/>
</dbReference>
<keyword evidence="6" id="KW-1185">Reference proteome</keyword>
<evidence type="ECO:0000256" key="3">
    <source>
        <dbReference type="ARBA" id="ARBA00023163"/>
    </source>
</evidence>
<dbReference type="SUPFAM" id="SSF47413">
    <property type="entry name" value="lambda repressor-like DNA-binding domains"/>
    <property type="match status" value="1"/>
</dbReference>
<evidence type="ECO:0000313" key="6">
    <source>
        <dbReference type="Proteomes" id="UP001235760"/>
    </source>
</evidence>
<evidence type="ECO:0000256" key="2">
    <source>
        <dbReference type="ARBA" id="ARBA00023125"/>
    </source>
</evidence>
<reference evidence="5 6" key="1">
    <citation type="submission" date="2023-08" db="EMBL/GenBank/DDBJ databases">
        <authorList>
            <person name="Roldan D.M."/>
            <person name="Menes R.J."/>
        </authorList>
    </citation>
    <scope>NUCLEOTIDE SEQUENCE [LARGE SCALE GENOMIC DNA]</scope>
    <source>
        <strain evidence="5 6">CCM 2812</strain>
    </source>
</reference>
<protein>
    <submittedName>
        <fullName evidence="5">LacI family DNA-binding transcriptional regulator</fullName>
    </submittedName>
</protein>
<dbReference type="PANTHER" id="PTHR30146:SF109">
    <property type="entry name" value="HTH-TYPE TRANSCRIPTIONAL REGULATOR GALS"/>
    <property type="match status" value="1"/>
</dbReference>
<keyword evidence="1" id="KW-0805">Transcription regulation</keyword>
<dbReference type="InterPro" id="IPR000843">
    <property type="entry name" value="HTH_LacI"/>
</dbReference>
<organism evidence="5 6">
    <name type="scientific">Leptothrix discophora</name>
    <dbReference type="NCBI Taxonomy" id="89"/>
    <lineage>
        <taxon>Bacteria</taxon>
        <taxon>Pseudomonadati</taxon>
        <taxon>Pseudomonadota</taxon>
        <taxon>Betaproteobacteria</taxon>
        <taxon>Burkholderiales</taxon>
        <taxon>Sphaerotilaceae</taxon>
        <taxon>Leptothrix</taxon>
    </lineage>
</organism>
<dbReference type="GO" id="GO:0003677">
    <property type="term" value="F:DNA binding"/>
    <property type="evidence" value="ECO:0007669"/>
    <property type="project" value="UniProtKB-KW"/>
</dbReference>
<dbReference type="CDD" id="cd01392">
    <property type="entry name" value="HTH_LacI"/>
    <property type="match status" value="1"/>
</dbReference>
<gene>
    <name evidence="5" type="ORF">Q8X39_18930</name>
</gene>
<feature type="domain" description="HTH lacI-type" evidence="4">
    <location>
        <begin position="2"/>
        <end position="56"/>
    </location>
</feature>
<dbReference type="PANTHER" id="PTHR30146">
    <property type="entry name" value="LACI-RELATED TRANSCRIPTIONAL REPRESSOR"/>
    <property type="match status" value="1"/>
</dbReference>
<name>A0ABT9G8B9_LEPDI</name>
<evidence type="ECO:0000256" key="1">
    <source>
        <dbReference type="ARBA" id="ARBA00023015"/>
    </source>
</evidence>
<dbReference type="InterPro" id="IPR028082">
    <property type="entry name" value="Peripla_BP_I"/>
</dbReference>
<evidence type="ECO:0000259" key="4">
    <source>
        <dbReference type="PROSITE" id="PS50932"/>
    </source>
</evidence>
<keyword evidence="2 5" id="KW-0238">DNA-binding</keyword>
<proteinExistence type="predicted"/>
<dbReference type="SMART" id="SM00354">
    <property type="entry name" value="HTH_LACI"/>
    <property type="match status" value="1"/>
</dbReference>
<dbReference type="Pfam" id="PF13377">
    <property type="entry name" value="Peripla_BP_3"/>
    <property type="match status" value="1"/>
</dbReference>
<keyword evidence="3" id="KW-0804">Transcription</keyword>
<dbReference type="RefSeq" id="WP_305751255.1">
    <property type="nucleotide sequence ID" value="NZ_JAUZEE010000014.1"/>
</dbReference>
<dbReference type="Proteomes" id="UP001235760">
    <property type="component" value="Unassembled WGS sequence"/>
</dbReference>
<comment type="caution">
    <text evidence="5">The sequence shown here is derived from an EMBL/GenBank/DDBJ whole genome shotgun (WGS) entry which is preliminary data.</text>
</comment>
<dbReference type="SUPFAM" id="SSF53822">
    <property type="entry name" value="Periplasmic binding protein-like I"/>
    <property type="match status" value="1"/>
</dbReference>
<dbReference type="Gene3D" id="3.40.50.2300">
    <property type="match status" value="2"/>
</dbReference>
<dbReference type="PROSITE" id="PS50932">
    <property type="entry name" value="HTH_LACI_2"/>
    <property type="match status" value="1"/>
</dbReference>
<dbReference type="Pfam" id="PF00356">
    <property type="entry name" value="LacI"/>
    <property type="match status" value="1"/>
</dbReference>
<dbReference type="InterPro" id="IPR010982">
    <property type="entry name" value="Lambda_DNA-bd_dom_sf"/>
</dbReference>
<evidence type="ECO:0000313" key="5">
    <source>
        <dbReference type="EMBL" id="MDP4302716.1"/>
    </source>
</evidence>
<accession>A0ABT9G8B9</accession>